<organism evidence="1 2">
    <name type="scientific">Pseudomonas violetae</name>
    <dbReference type="NCBI Taxonomy" id="2915813"/>
    <lineage>
        <taxon>Bacteria</taxon>
        <taxon>Pseudomonadati</taxon>
        <taxon>Pseudomonadota</taxon>
        <taxon>Gammaproteobacteria</taxon>
        <taxon>Pseudomonadales</taxon>
        <taxon>Pseudomonadaceae</taxon>
        <taxon>Pseudomonas</taxon>
    </lineage>
</organism>
<proteinExistence type="predicted"/>
<protein>
    <submittedName>
        <fullName evidence="1">Uncharacterized protein</fullName>
    </submittedName>
</protein>
<evidence type="ECO:0000313" key="1">
    <source>
        <dbReference type="EMBL" id="MCK1790275.1"/>
    </source>
</evidence>
<keyword evidence="2" id="KW-1185">Reference proteome</keyword>
<name>A0ABT0EX22_9PSED</name>
<dbReference type="RefSeq" id="WP_247290065.1">
    <property type="nucleotide sequence ID" value="NZ_JAKNRW010000005.1"/>
</dbReference>
<reference evidence="1 2" key="1">
    <citation type="submission" date="2022-02" db="EMBL/GenBank/DDBJ databases">
        <title>Comparative genomics of the first Antarctic Pseudomonas spp. capable of biotransforming 2,4,6-Trinitrotoluene.</title>
        <authorList>
            <person name="Cabrera M.A."/>
            <person name="Marquez S.L."/>
            <person name="Perez-Donoso J.M."/>
        </authorList>
    </citation>
    <scope>NUCLEOTIDE SEQUENCE [LARGE SCALE GENOMIC DNA]</scope>
    <source>
        <strain evidence="1 2">TNT19</strain>
    </source>
</reference>
<dbReference type="EMBL" id="JAKNRW010000005">
    <property type="protein sequence ID" value="MCK1790275.1"/>
    <property type="molecule type" value="Genomic_DNA"/>
</dbReference>
<evidence type="ECO:0000313" key="2">
    <source>
        <dbReference type="Proteomes" id="UP001299876"/>
    </source>
</evidence>
<gene>
    <name evidence="1" type="ORF">L9059_08745</name>
</gene>
<dbReference type="Proteomes" id="UP001299876">
    <property type="component" value="Unassembled WGS sequence"/>
</dbReference>
<sequence length="202" mass="23051">MPNSQRARDARMKLRHSAEMRDVIAFIFPKVFQILLDKAAITGAICTSGELVAASRYLAKALAEYDLRRRNRVRDARYTPLDEVYWQEDEALKNASSDDPLVQKIALARSLRSEFFQGSDHSQGGARHVMTNAIRHAWLICHDGCESINYRRKTTSAQEHYGPLHDFIESLNKLVKFPPNIDGLHREVQALDLQMHPNITVP</sequence>
<accession>A0ABT0EX22</accession>
<comment type="caution">
    <text evidence="1">The sequence shown here is derived from an EMBL/GenBank/DDBJ whole genome shotgun (WGS) entry which is preliminary data.</text>
</comment>